<dbReference type="RefSeq" id="WP_041516306.1">
    <property type="nucleotide sequence ID" value="NZ_JPRK01000004.1"/>
</dbReference>
<sequence>MRVSILIVSKNRKVDLLKTLIILDSLIDKSQVEILVFLDGCSDDSENLKDELTWVKWYVSPKSIGASAARHQIYPLANSEILIGLDDDAHPLNEDFIFKVETLFNKFPNVGILSFEEIKGIYPSDIEALKHAEKDKKEFLTSQFIGCGFAIRKSVYNQTNGFPSWIDIYGEESCLSIEVLAKGYDVLYTNKIKVNHRVNREQRKQNKQNYFRFGKQLKNSTYYYLVYYPFPLINILKLYWHNFKKYALLDFEYFKIYFKTVIIVLIHIPEILKYRKPVDKSLIVKMRNLSNLKF</sequence>
<reference evidence="2 4" key="1">
    <citation type="submission" date="2015-01" db="EMBL/GenBank/DDBJ databases">
        <title>Genome of Flavobacterium hibernum DSM 12611.</title>
        <authorList>
            <person name="Stropko S.J."/>
            <person name="Pipes S.E."/>
            <person name="Newman J.D."/>
        </authorList>
    </citation>
    <scope>NUCLEOTIDE SEQUENCE [LARGE SCALE GENOMIC DNA]</scope>
    <source>
        <strain evidence="2 4">DSM 12611</strain>
    </source>
</reference>
<dbReference type="InterPro" id="IPR029044">
    <property type="entry name" value="Nucleotide-diphossugar_trans"/>
</dbReference>
<dbReference type="Pfam" id="PF00535">
    <property type="entry name" value="Glycos_transf_2"/>
    <property type="match status" value="1"/>
</dbReference>
<dbReference type="STRING" id="37752.IW18_04185"/>
<dbReference type="EMBL" id="MUGX01000008">
    <property type="protein sequence ID" value="OXA89690.1"/>
    <property type="molecule type" value="Genomic_DNA"/>
</dbReference>
<evidence type="ECO:0000313" key="3">
    <source>
        <dbReference type="EMBL" id="OXA89690.1"/>
    </source>
</evidence>
<keyword evidence="5" id="KW-1185">Reference proteome</keyword>
<accession>A0A0D0F3J4</accession>
<dbReference type="Gene3D" id="3.90.550.10">
    <property type="entry name" value="Spore Coat Polysaccharide Biosynthesis Protein SpsA, Chain A"/>
    <property type="match status" value="1"/>
</dbReference>
<evidence type="ECO:0000313" key="5">
    <source>
        <dbReference type="Proteomes" id="UP000198302"/>
    </source>
</evidence>
<dbReference type="EMBL" id="JPRK01000004">
    <property type="protein sequence ID" value="KIO54201.1"/>
    <property type="molecule type" value="Genomic_DNA"/>
</dbReference>
<evidence type="ECO:0000259" key="1">
    <source>
        <dbReference type="Pfam" id="PF00535"/>
    </source>
</evidence>
<dbReference type="AlphaFoldDB" id="A0A0D0F3J4"/>
<gene>
    <name evidence="3" type="ORF">B0A73_04730</name>
    <name evidence="2" type="ORF">IW18_04185</name>
</gene>
<reference evidence="3 5" key="2">
    <citation type="submission" date="2016-11" db="EMBL/GenBank/DDBJ databases">
        <title>Whole genomes of Flavobacteriaceae.</title>
        <authorList>
            <person name="Stine C."/>
            <person name="Li C."/>
            <person name="Tadesse D."/>
        </authorList>
    </citation>
    <scope>NUCLEOTIDE SEQUENCE [LARGE SCALE GENOMIC DNA]</scope>
    <source>
        <strain evidence="3 5">ATCC 51468</strain>
    </source>
</reference>
<proteinExistence type="predicted"/>
<dbReference type="Proteomes" id="UP000198302">
    <property type="component" value="Unassembled WGS sequence"/>
</dbReference>
<dbReference type="Proteomes" id="UP000032061">
    <property type="component" value="Unassembled WGS sequence"/>
</dbReference>
<evidence type="ECO:0000313" key="2">
    <source>
        <dbReference type="EMBL" id="KIO54201.1"/>
    </source>
</evidence>
<comment type="caution">
    <text evidence="2">The sequence shown here is derived from an EMBL/GenBank/DDBJ whole genome shotgun (WGS) entry which is preliminary data.</text>
</comment>
<organism evidence="2 4">
    <name type="scientific">Flavobacterium hibernum</name>
    <dbReference type="NCBI Taxonomy" id="37752"/>
    <lineage>
        <taxon>Bacteria</taxon>
        <taxon>Pseudomonadati</taxon>
        <taxon>Bacteroidota</taxon>
        <taxon>Flavobacteriia</taxon>
        <taxon>Flavobacteriales</taxon>
        <taxon>Flavobacteriaceae</taxon>
        <taxon>Flavobacterium</taxon>
    </lineage>
</organism>
<dbReference type="InterPro" id="IPR001173">
    <property type="entry name" value="Glyco_trans_2-like"/>
</dbReference>
<protein>
    <recommendedName>
        <fullName evidence="1">Glycosyltransferase 2-like domain-containing protein</fullName>
    </recommendedName>
</protein>
<dbReference type="SUPFAM" id="SSF53448">
    <property type="entry name" value="Nucleotide-diphospho-sugar transferases"/>
    <property type="match status" value="1"/>
</dbReference>
<dbReference type="OrthoDB" id="1143197at2"/>
<name>A0A0D0F3J4_9FLAO</name>
<evidence type="ECO:0000313" key="4">
    <source>
        <dbReference type="Proteomes" id="UP000032061"/>
    </source>
</evidence>
<feature type="domain" description="Glycosyltransferase 2-like" evidence="1">
    <location>
        <begin position="4"/>
        <end position="115"/>
    </location>
</feature>